<dbReference type="SUPFAM" id="SSF53850">
    <property type="entry name" value="Periplasmic binding protein-like II"/>
    <property type="match status" value="1"/>
</dbReference>
<dbReference type="CDD" id="cd13579">
    <property type="entry name" value="PBP2_Bug_NagM"/>
    <property type="match status" value="1"/>
</dbReference>
<reference evidence="2 3" key="1">
    <citation type="submission" date="2020-05" db="EMBL/GenBank/DDBJ databases">
        <authorList>
            <person name="Khan S.A."/>
            <person name="Jeon C.O."/>
            <person name="Chun B.H."/>
        </authorList>
    </citation>
    <scope>NUCLEOTIDE SEQUENCE [LARGE SCALE GENOMIC DNA]</scope>
    <source>
        <strain evidence="2 3">B156</strain>
    </source>
</reference>
<keyword evidence="3" id="KW-1185">Reference proteome</keyword>
<name>A0A849K2H7_9BURK</name>
<comment type="caution">
    <text evidence="2">The sequence shown here is derived from an EMBL/GenBank/DDBJ whole genome shotgun (WGS) entry which is preliminary data.</text>
</comment>
<dbReference type="PIRSF" id="PIRSF017082">
    <property type="entry name" value="YflP"/>
    <property type="match status" value="1"/>
</dbReference>
<evidence type="ECO:0000313" key="3">
    <source>
        <dbReference type="Proteomes" id="UP000552954"/>
    </source>
</evidence>
<dbReference type="InterPro" id="IPR005064">
    <property type="entry name" value="BUG"/>
</dbReference>
<dbReference type="AlphaFoldDB" id="A0A849K2H7"/>
<dbReference type="Gene3D" id="3.40.190.150">
    <property type="entry name" value="Bordetella uptake gene, domain 1"/>
    <property type="match status" value="1"/>
</dbReference>
<dbReference type="Gene3D" id="3.40.190.10">
    <property type="entry name" value="Periplasmic binding protein-like II"/>
    <property type="match status" value="1"/>
</dbReference>
<dbReference type="Proteomes" id="UP000552954">
    <property type="component" value="Unassembled WGS sequence"/>
</dbReference>
<evidence type="ECO:0000313" key="2">
    <source>
        <dbReference type="EMBL" id="NNU41920.1"/>
    </source>
</evidence>
<dbReference type="Pfam" id="PF03401">
    <property type="entry name" value="TctC"/>
    <property type="match status" value="1"/>
</dbReference>
<gene>
    <name evidence="2" type="ORF">HK415_00205</name>
</gene>
<organism evidence="2 3">
    <name type="scientific">Ramlibacter montanisoli</name>
    <dbReference type="NCBI Taxonomy" id="2732512"/>
    <lineage>
        <taxon>Bacteria</taxon>
        <taxon>Pseudomonadati</taxon>
        <taxon>Pseudomonadota</taxon>
        <taxon>Betaproteobacteria</taxon>
        <taxon>Burkholderiales</taxon>
        <taxon>Comamonadaceae</taxon>
        <taxon>Ramlibacter</taxon>
    </lineage>
</organism>
<dbReference type="InterPro" id="IPR042100">
    <property type="entry name" value="Bug_dom1"/>
</dbReference>
<accession>A0A849K2H7</accession>
<proteinExistence type="inferred from homology"/>
<evidence type="ECO:0000256" key="1">
    <source>
        <dbReference type="ARBA" id="ARBA00006987"/>
    </source>
</evidence>
<sequence>MRVSAERLHGTIDCAASRVGPGATERPPETSHEERTLAAALLALAAATAHAQAPDNTLRIVTGFAPGGATDRVARIVAEKLQAKLGMTVLVENRTGAGGWLAAQQVKAAPPGQHMLMVANPAVMVVAPLVFKDNGYDPERDFVPVSHVNDYDFAVTVAGAVPVRELSHLVAWLRANPDQANFGVPATGSLPHFVALMLAERAGVKAQVVGYRGSAPLITDLLGGQVPVSIDTLETVLPQHEAGKVRILASSGAARNVISPKVPTFREAGLPLVATGWNAFFAPATMPAAAVQRYATAITEVMKDADTQRKFLAAQMSPVVSTQAQTAAMLKAYRAQWAPVVQKSGYQP</sequence>
<comment type="similarity">
    <text evidence="1">Belongs to the UPF0065 (bug) family.</text>
</comment>
<dbReference type="PANTHER" id="PTHR42928">
    <property type="entry name" value="TRICARBOXYLATE-BINDING PROTEIN"/>
    <property type="match status" value="1"/>
</dbReference>
<protein>
    <submittedName>
        <fullName evidence="2">ABC transporter substrate-binding protein</fullName>
    </submittedName>
</protein>
<dbReference type="EMBL" id="JABFCS010000001">
    <property type="protein sequence ID" value="NNU41920.1"/>
    <property type="molecule type" value="Genomic_DNA"/>
</dbReference>
<dbReference type="PANTHER" id="PTHR42928:SF5">
    <property type="entry name" value="BLR1237 PROTEIN"/>
    <property type="match status" value="1"/>
</dbReference>
<reference evidence="2 3" key="2">
    <citation type="submission" date="2020-06" db="EMBL/GenBank/DDBJ databases">
        <title>Ramlibacter rhizophilus sp. nov., isolated from rhizosphere soil of national flower Mugunghwa from South Korea.</title>
        <authorList>
            <person name="Zheng-Fei Y."/>
            <person name="Huan T."/>
        </authorList>
    </citation>
    <scope>NUCLEOTIDE SEQUENCE [LARGE SCALE GENOMIC DNA]</scope>
    <source>
        <strain evidence="2 3">B156</strain>
    </source>
</reference>